<dbReference type="GeneID" id="106742870"/>
<keyword evidence="4" id="KW-1185">Reference proteome</keyword>
<keyword evidence="1" id="KW-0143">Chaperone</keyword>
<feature type="compositionally biased region" description="Basic and acidic residues" evidence="2">
    <location>
        <begin position="184"/>
        <end position="198"/>
    </location>
</feature>
<dbReference type="GO" id="GO:0005829">
    <property type="term" value="C:cytosol"/>
    <property type="evidence" value="ECO:0007669"/>
    <property type="project" value="TreeGrafter"/>
</dbReference>
<dbReference type="SUPFAM" id="SSF63491">
    <property type="entry name" value="BAG domain"/>
    <property type="match status" value="1"/>
</dbReference>
<feature type="compositionally biased region" description="Basic and acidic residues" evidence="2">
    <location>
        <begin position="550"/>
        <end position="559"/>
    </location>
</feature>
<feature type="region of interest" description="Disordered" evidence="2">
    <location>
        <begin position="96"/>
        <end position="425"/>
    </location>
</feature>
<dbReference type="RefSeq" id="XP_014471694.1">
    <property type="nucleotide sequence ID" value="XM_014616208.1"/>
</dbReference>
<feature type="compositionally biased region" description="Basic and acidic residues" evidence="2">
    <location>
        <begin position="575"/>
        <end position="597"/>
    </location>
</feature>
<dbReference type="GO" id="GO:0051087">
    <property type="term" value="F:protein-folding chaperone binding"/>
    <property type="evidence" value="ECO:0007669"/>
    <property type="project" value="InterPro"/>
</dbReference>
<dbReference type="InterPro" id="IPR003103">
    <property type="entry name" value="BAG_domain"/>
</dbReference>
<evidence type="ECO:0000259" key="3">
    <source>
        <dbReference type="PROSITE" id="PS51035"/>
    </source>
</evidence>
<feature type="compositionally biased region" description="Low complexity" evidence="2">
    <location>
        <begin position="239"/>
        <end position="254"/>
    </location>
</feature>
<evidence type="ECO:0000256" key="2">
    <source>
        <dbReference type="SAM" id="MobiDB-lite"/>
    </source>
</evidence>
<feature type="compositionally biased region" description="Basic and acidic residues" evidence="2">
    <location>
        <begin position="623"/>
        <end position="635"/>
    </location>
</feature>
<dbReference type="CTD" id="39518"/>
<evidence type="ECO:0000313" key="5">
    <source>
        <dbReference type="RefSeq" id="XP_014471694.1"/>
    </source>
</evidence>
<dbReference type="InterPro" id="IPR036533">
    <property type="entry name" value="BAG_dom_sf"/>
</dbReference>
<feature type="compositionally biased region" description="Basic and acidic residues" evidence="2">
    <location>
        <begin position="654"/>
        <end position="670"/>
    </location>
</feature>
<proteinExistence type="predicted"/>
<dbReference type="GO" id="GO:0050821">
    <property type="term" value="P:protein stabilization"/>
    <property type="evidence" value="ECO:0007669"/>
    <property type="project" value="TreeGrafter"/>
</dbReference>
<dbReference type="OrthoDB" id="333905at2759"/>
<feature type="compositionally biased region" description="Low complexity" evidence="2">
    <location>
        <begin position="598"/>
        <end position="609"/>
    </location>
</feature>
<dbReference type="AlphaFoldDB" id="A0A6P3X1D7"/>
<feature type="compositionally biased region" description="Basic and acidic residues" evidence="2">
    <location>
        <begin position="44"/>
        <end position="53"/>
    </location>
</feature>
<feature type="compositionally biased region" description="Low complexity" evidence="2">
    <location>
        <begin position="338"/>
        <end position="405"/>
    </location>
</feature>
<reference evidence="5" key="1">
    <citation type="submission" date="2025-08" db="UniProtKB">
        <authorList>
            <consortium name="RefSeq"/>
        </authorList>
    </citation>
    <scope>IDENTIFICATION</scope>
</reference>
<dbReference type="Pfam" id="PF02179">
    <property type="entry name" value="BAG"/>
    <property type="match status" value="1"/>
</dbReference>
<dbReference type="PROSITE" id="PS51035">
    <property type="entry name" value="BAG"/>
    <property type="match status" value="1"/>
</dbReference>
<protein>
    <submittedName>
        <fullName evidence="5">BAG domain-containing protein Samui-like isoform X1</fullName>
    </submittedName>
</protein>
<name>A0A6P3X1D7_DINQU</name>
<dbReference type="GO" id="GO:0000774">
    <property type="term" value="F:adenyl-nucleotide exchange factor activity"/>
    <property type="evidence" value="ECO:0007669"/>
    <property type="project" value="TreeGrafter"/>
</dbReference>
<feature type="compositionally biased region" description="Basic residues" evidence="2">
    <location>
        <begin position="672"/>
        <end position="682"/>
    </location>
</feature>
<evidence type="ECO:0000256" key="1">
    <source>
        <dbReference type="ARBA" id="ARBA00023186"/>
    </source>
</evidence>
<gene>
    <name evidence="5" type="primary">LOC106742870</name>
</gene>
<feature type="compositionally biased region" description="Pro residues" evidence="2">
    <location>
        <begin position="694"/>
        <end position="705"/>
    </location>
</feature>
<dbReference type="GO" id="GO:0016020">
    <property type="term" value="C:membrane"/>
    <property type="evidence" value="ECO:0007669"/>
    <property type="project" value="TreeGrafter"/>
</dbReference>
<feature type="region of interest" description="Disordered" evidence="2">
    <location>
        <begin position="491"/>
        <end position="705"/>
    </location>
</feature>
<dbReference type="SMART" id="SM00264">
    <property type="entry name" value="BAG"/>
    <property type="match status" value="1"/>
</dbReference>
<feature type="compositionally biased region" description="Pro residues" evidence="2">
    <location>
        <begin position="536"/>
        <end position="545"/>
    </location>
</feature>
<dbReference type="Gene3D" id="1.20.58.120">
    <property type="entry name" value="BAG domain"/>
    <property type="match status" value="1"/>
</dbReference>
<dbReference type="KEGG" id="dqu:106742870"/>
<accession>A0A6P3X1D7</accession>
<dbReference type="PANTHER" id="PTHR12329">
    <property type="entry name" value="BCL2-ASSOCIATED ATHANOGENE"/>
    <property type="match status" value="1"/>
</dbReference>
<feature type="compositionally biased region" description="Basic and acidic residues" evidence="2">
    <location>
        <begin position="264"/>
        <end position="276"/>
    </location>
</feature>
<sequence length="705" mass="79387">MSFYFRDAPRFADRLRGKSGDELLQEIKQRFNEDNDFFEPAGRNSRDPFERQHASAFSRGFPFDDDDSDNSFGRRSDGIRAHLDDLASRHPELAEHLLGPPWGDAPLHGSLLRGRRRRRGSGSSGGQGYQGHQVDEDARSQASGSSAASGASAVSSHSGEPDSSVPTSIPHYGLRNTVDIGQQQRRDMENPEKGERGQRSMSAPPENRQQQQPDQSRQQQQPQGQRFVSRVDITPQHNQQRAQSPKQQPPSASSNVRHIPIFVEGRDEPVMPKVAEDASPPSSYQRQPSPPQFHRPSHFNEHFARQQWPPPHFQNAFYDQGFEQPMRRHQQYPPPPQQHNQQYYQQPQQQPQYYNQQSQQPQYFNKQPQQSQYYNQQYQQPPQQQQQPQQPHNQQQPAQQQQQEAAKPKPPVPKDPLEKVAQVQKEVDNLAEQVQRYVGGSRQDKEYVYLDEMLTRELIKLDDIETEGRENVRQARKNAIKSIQDTISLLETKAPLAGQQEQPRGEEECAEKNQREEAPQTEAMEVDTKQEKPMNEPIPLPPAPSSPTETKAESSDKESGATAVPEAANQSVTAAKEDTERTEVTAGRKTEESRATETAEAVVAPTATDESVRETSENPSKTGSDDGKNAERKNGDVMTQTEKGDSMAVATLELVEKEAKEGGKTEDGQKPRLLKKAKKTKKQPQQPVSEQAIPLPPPPPTESAK</sequence>
<evidence type="ECO:0000313" key="4">
    <source>
        <dbReference type="Proteomes" id="UP000515204"/>
    </source>
</evidence>
<organism evidence="4 5">
    <name type="scientific">Dinoponera quadriceps</name>
    <name type="common">South American ant</name>
    <dbReference type="NCBI Taxonomy" id="609295"/>
    <lineage>
        <taxon>Eukaryota</taxon>
        <taxon>Metazoa</taxon>
        <taxon>Ecdysozoa</taxon>
        <taxon>Arthropoda</taxon>
        <taxon>Hexapoda</taxon>
        <taxon>Insecta</taxon>
        <taxon>Pterygota</taxon>
        <taxon>Neoptera</taxon>
        <taxon>Endopterygota</taxon>
        <taxon>Hymenoptera</taxon>
        <taxon>Apocrita</taxon>
        <taxon>Aculeata</taxon>
        <taxon>Formicoidea</taxon>
        <taxon>Formicidae</taxon>
        <taxon>Ponerinae</taxon>
        <taxon>Ponerini</taxon>
        <taxon>Dinoponera</taxon>
    </lineage>
</organism>
<dbReference type="Proteomes" id="UP000515204">
    <property type="component" value="Unplaced"/>
</dbReference>
<feature type="compositionally biased region" description="Basic and acidic residues" evidence="2">
    <location>
        <begin position="503"/>
        <end position="518"/>
    </location>
</feature>
<dbReference type="PANTHER" id="PTHR12329:SF5">
    <property type="entry name" value="STARVIN, ISOFORM E"/>
    <property type="match status" value="1"/>
</dbReference>
<dbReference type="InterPro" id="IPR039773">
    <property type="entry name" value="BAG_chaperone_regulator"/>
</dbReference>
<feature type="compositionally biased region" description="Low complexity" evidence="2">
    <location>
        <begin position="140"/>
        <end position="158"/>
    </location>
</feature>
<dbReference type="GO" id="GO:0005634">
    <property type="term" value="C:nucleus"/>
    <property type="evidence" value="ECO:0007669"/>
    <property type="project" value="TreeGrafter"/>
</dbReference>
<feature type="compositionally biased region" description="Low complexity" evidence="2">
    <location>
        <begin position="208"/>
        <end position="226"/>
    </location>
</feature>
<feature type="region of interest" description="Disordered" evidence="2">
    <location>
        <begin position="34"/>
        <end position="76"/>
    </location>
</feature>
<feature type="domain" description="BAG" evidence="3">
    <location>
        <begin position="416"/>
        <end position="494"/>
    </location>
</feature>